<dbReference type="InterPro" id="IPR033729">
    <property type="entry name" value="SerRS_core"/>
</dbReference>
<dbReference type="Gene3D" id="1.10.287.40">
    <property type="entry name" value="Serine-tRNA synthetase, tRNA binding domain"/>
    <property type="match status" value="1"/>
</dbReference>
<dbReference type="FunCoup" id="A0A7N2KRE0">
    <property type="interactions" value="3571"/>
</dbReference>
<dbReference type="FunFam" id="3.30.930.10:FF:000026">
    <property type="entry name" value="Seryl-tRNA synthetase, cytoplasmic"/>
    <property type="match status" value="1"/>
</dbReference>
<feature type="site" description="Important for serine binding" evidence="9">
    <location>
        <position position="389"/>
    </location>
</feature>
<dbReference type="OrthoDB" id="10264585at2759"/>
<keyword evidence="3" id="KW-0436">Ligase</keyword>
<feature type="binding site" evidence="10">
    <location>
        <begin position="262"/>
        <end position="264"/>
    </location>
    <ligand>
        <name>ATP</name>
        <dbReference type="ChEBI" id="CHEBI:30616"/>
    </ligand>
</feature>
<evidence type="ECO:0000256" key="8">
    <source>
        <dbReference type="ARBA" id="ARBA00031113"/>
    </source>
</evidence>
<dbReference type="Gramene" id="QL02p001500:mrna">
    <property type="protein sequence ID" value="QL02p001500:mrna"/>
    <property type="gene ID" value="QL02p001500"/>
</dbReference>
<dbReference type="SUPFAM" id="SSF55681">
    <property type="entry name" value="Class II aaRS and biotin synthetases"/>
    <property type="match status" value="1"/>
</dbReference>
<feature type="binding site" evidence="10">
    <location>
        <begin position="278"/>
        <end position="281"/>
    </location>
    <ligand>
        <name>ATP</name>
        <dbReference type="ChEBI" id="CHEBI:30616"/>
    </ligand>
</feature>
<keyword evidence="4" id="KW-0547">Nucleotide-binding</keyword>
<evidence type="ECO:0000313" key="13">
    <source>
        <dbReference type="EnsemblPlants" id="QL02p001500:mrna"/>
    </source>
</evidence>
<sequence length="430" mass="49493">MLDIKLFRGRPEIVRKSQRRRFANIEFVDEVIALDEQARKLKFELDNLRKDFNNMNRQIAQLKIAGEDASEMIKTTEENKRSAAEKEAEVREVLQNLNSKLLLIGNIVHDSVPISDDEANNEVIRAWGEKRLEPKLKNHVDLVKLLGIADLKKGANIAGGRGFYLKGDGVRLNQALINFGLDFLEKRGYTLLHTPFFMRKEVMARCAQLAQFDEELYKVTGEGDDKYLIATAEQPLCAYHLDDWIHPSELPIRYAGYSSCFRKEAGAHGRDTLGIFRVHQFEKVEQFCITSPDNDESWAMHEEMLKNSEDFYKMLNLPYQVVSIVSGALNDAASKKYDLEAWFPASQTYRELVSCSNCTDYQARRMETRYGQKKSNEQTKKYVHLLNSTLIATERTMCCIIENYQREDGVEIPEALQEFMGGKTFLPFKN</sequence>
<evidence type="ECO:0000313" key="14">
    <source>
        <dbReference type="Proteomes" id="UP000594261"/>
    </source>
</evidence>
<keyword evidence="6" id="KW-0648">Protein biosynthesis</keyword>
<evidence type="ECO:0000259" key="12">
    <source>
        <dbReference type="PROSITE" id="PS50862"/>
    </source>
</evidence>
<dbReference type="GO" id="GO:0006434">
    <property type="term" value="P:seryl-tRNA aminoacylation"/>
    <property type="evidence" value="ECO:0007669"/>
    <property type="project" value="InterPro"/>
</dbReference>
<feature type="domain" description="Aminoacyl-transfer RNA synthetases class-II family profile" evidence="12">
    <location>
        <begin position="138"/>
        <end position="413"/>
    </location>
</feature>
<dbReference type="PRINTS" id="PR00981">
    <property type="entry name" value="TRNASYNTHSER"/>
</dbReference>
<dbReference type="Gene3D" id="3.30.930.10">
    <property type="entry name" value="Bira Bifunctional Protein, Domain 2"/>
    <property type="match status" value="1"/>
</dbReference>
<evidence type="ECO:0000256" key="6">
    <source>
        <dbReference type="ARBA" id="ARBA00022917"/>
    </source>
</evidence>
<dbReference type="Pfam" id="PF02403">
    <property type="entry name" value="Seryl_tRNA_N"/>
    <property type="match status" value="1"/>
</dbReference>
<evidence type="ECO:0000256" key="7">
    <source>
        <dbReference type="ARBA" id="ARBA00023146"/>
    </source>
</evidence>
<organism evidence="13 14">
    <name type="scientific">Quercus lobata</name>
    <name type="common">Valley oak</name>
    <dbReference type="NCBI Taxonomy" id="97700"/>
    <lineage>
        <taxon>Eukaryota</taxon>
        <taxon>Viridiplantae</taxon>
        <taxon>Streptophyta</taxon>
        <taxon>Embryophyta</taxon>
        <taxon>Tracheophyta</taxon>
        <taxon>Spermatophyta</taxon>
        <taxon>Magnoliopsida</taxon>
        <taxon>eudicotyledons</taxon>
        <taxon>Gunneridae</taxon>
        <taxon>Pentapetalae</taxon>
        <taxon>rosids</taxon>
        <taxon>fabids</taxon>
        <taxon>Fagales</taxon>
        <taxon>Fagaceae</taxon>
        <taxon>Quercus</taxon>
    </lineage>
</organism>
<evidence type="ECO:0000256" key="1">
    <source>
        <dbReference type="ARBA" id="ARBA00010728"/>
    </source>
</evidence>
<feature type="binding site" evidence="10">
    <location>
        <begin position="351"/>
        <end position="354"/>
    </location>
    <ligand>
        <name>ATP</name>
        <dbReference type="ChEBI" id="CHEBI:30616"/>
    </ligand>
</feature>
<keyword evidence="14" id="KW-1185">Reference proteome</keyword>
<proteinExistence type="inferred from homology"/>
<dbReference type="RefSeq" id="XP_030950456.1">
    <property type="nucleotide sequence ID" value="XM_031094596.1"/>
</dbReference>
<evidence type="ECO:0000256" key="11">
    <source>
        <dbReference type="SAM" id="Coils"/>
    </source>
</evidence>
<dbReference type="InParanoid" id="A0A7N2KRE0"/>
<dbReference type="InterPro" id="IPR015866">
    <property type="entry name" value="Ser-tRNA-synth_1_N"/>
</dbReference>
<feature type="coiled-coil region" evidence="11">
    <location>
        <begin position="31"/>
        <end position="65"/>
    </location>
</feature>
<evidence type="ECO:0000256" key="3">
    <source>
        <dbReference type="ARBA" id="ARBA00022598"/>
    </source>
</evidence>
<dbReference type="EC" id="6.1.1.11" evidence="2"/>
<keyword evidence="7" id="KW-0030">Aminoacyl-tRNA synthetase</keyword>
<dbReference type="InterPro" id="IPR045864">
    <property type="entry name" value="aa-tRNA-synth_II/BPL/LPL"/>
</dbReference>
<dbReference type="GO" id="GO:0004828">
    <property type="term" value="F:serine-tRNA ligase activity"/>
    <property type="evidence" value="ECO:0007669"/>
    <property type="project" value="UniProtKB-EC"/>
</dbReference>
<feature type="binding site" evidence="9">
    <location>
        <position position="285"/>
    </location>
    <ligand>
        <name>L-serine</name>
        <dbReference type="ChEBI" id="CHEBI:33384"/>
    </ligand>
</feature>
<dbReference type="PROSITE" id="PS50862">
    <property type="entry name" value="AA_TRNA_LIGASE_II"/>
    <property type="match status" value="1"/>
</dbReference>
<dbReference type="Pfam" id="PF00587">
    <property type="entry name" value="tRNA-synt_2b"/>
    <property type="match status" value="1"/>
</dbReference>
<dbReference type="GO" id="GO:0005524">
    <property type="term" value="F:ATP binding"/>
    <property type="evidence" value="ECO:0007669"/>
    <property type="project" value="UniProtKB-KW"/>
</dbReference>
<protein>
    <recommendedName>
        <fullName evidence="2">serine--tRNA ligase</fullName>
        <ecNumber evidence="2">6.1.1.11</ecNumber>
    </recommendedName>
    <alternativeName>
        <fullName evidence="8">Seryl-tRNA synthetase</fullName>
    </alternativeName>
</protein>
<dbReference type="InterPro" id="IPR042103">
    <property type="entry name" value="SerRS_1_N_sf"/>
</dbReference>
<dbReference type="CDD" id="cd00770">
    <property type="entry name" value="SerRS_core"/>
    <property type="match status" value="1"/>
</dbReference>
<reference evidence="14" key="1">
    <citation type="journal article" date="2016" name="G3 (Bethesda)">
        <title>First Draft Assembly and Annotation of the Genome of a California Endemic Oak Quercus lobata Nee (Fagaceae).</title>
        <authorList>
            <person name="Sork V.L."/>
            <person name="Fitz-Gibbon S.T."/>
            <person name="Puiu D."/>
            <person name="Crepeau M."/>
            <person name="Gugger P.F."/>
            <person name="Sherman R."/>
            <person name="Stevens K."/>
            <person name="Langley C.H."/>
            <person name="Pellegrini M."/>
            <person name="Salzberg S.L."/>
        </authorList>
    </citation>
    <scope>NUCLEOTIDE SEQUENCE [LARGE SCALE GENOMIC DNA]</scope>
    <source>
        <strain evidence="14">cv. SW786</strain>
    </source>
</reference>
<evidence type="ECO:0000256" key="2">
    <source>
        <dbReference type="ARBA" id="ARBA00012840"/>
    </source>
</evidence>
<dbReference type="PANTHER" id="PTHR11778">
    <property type="entry name" value="SERYL-TRNA SYNTHETASE"/>
    <property type="match status" value="1"/>
</dbReference>
<dbReference type="PIRSF" id="PIRSF001529">
    <property type="entry name" value="Ser-tRNA-synth_IIa"/>
    <property type="match status" value="1"/>
</dbReference>
<dbReference type="InterPro" id="IPR010978">
    <property type="entry name" value="tRNA-bd_arm"/>
</dbReference>
<name>A0A7N2KRE0_QUELO</name>
<dbReference type="NCBIfam" id="TIGR00414">
    <property type="entry name" value="serS"/>
    <property type="match status" value="1"/>
</dbReference>
<feature type="binding site" evidence="9">
    <location>
        <position position="231"/>
    </location>
    <ligand>
        <name>L-serine</name>
        <dbReference type="ChEBI" id="CHEBI:33384"/>
    </ligand>
</feature>
<dbReference type="AlphaFoldDB" id="A0A7N2KRE0"/>
<gene>
    <name evidence="13" type="primary">LOC115974307</name>
</gene>
<dbReference type="KEGG" id="qlo:115974307"/>
<dbReference type="InterPro" id="IPR002314">
    <property type="entry name" value="aa-tRNA-synt_IIb"/>
</dbReference>
<dbReference type="Proteomes" id="UP000594261">
    <property type="component" value="Chromosome 2"/>
</dbReference>
<dbReference type="GeneID" id="115974307"/>
<keyword evidence="5 10" id="KW-0067">ATP-binding</keyword>
<dbReference type="RefSeq" id="XP_030950457.1">
    <property type="nucleotide sequence ID" value="XM_031094597.1"/>
</dbReference>
<feature type="binding site" evidence="9">
    <location>
        <position position="262"/>
    </location>
    <ligand>
        <name>L-serine</name>
        <dbReference type="ChEBI" id="CHEBI:33384"/>
    </ligand>
</feature>
<dbReference type="InterPro" id="IPR006195">
    <property type="entry name" value="aa-tRNA-synth_II"/>
</dbReference>
<dbReference type="EnsemblPlants" id="QL02p001500:mrna">
    <property type="protein sequence ID" value="QL02p001500:mrna"/>
    <property type="gene ID" value="QL02p001500"/>
</dbReference>
<feature type="binding site" evidence="9">
    <location>
        <position position="387"/>
    </location>
    <ligand>
        <name>L-serine</name>
        <dbReference type="ChEBI" id="CHEBI:33384"/>
    </ligand>
</feature>
<evidence type="ECO:0000256" key="5">
    <source>
        <dbReference type="ARBA" id="ARBA00022840"/>
    </source>
</evidence>
<keyword evidence="11" id="KW-0175">Coiled coil</keyword>
<evidence type="ECO:0000256" key="9">
    <source>
        <dbReference type="PIRSR" id="PIRSR001529-1"/>
    </source>
</evidence>
<comment type="similarity">
    <text evidence="1">Belongs to the class-II aminoacyl-tRNA synthetase family. Type-1 seryl-tRNA synthetase subfamily.</text>
</comment>
<reference evidence="13" key="2">
    <citation type="submission" date="2021-01" db="UniProtKB">
        <authorList>
            <consortium name="EnsemblPlants"/>
        </authorList>
    </citation>
    <scope>IDENTIFICATION</scope>
</reference>
<evidence type="ECO:0000256" key="10">
    <source>
        <dbReference type="PIRSR" id="PIRSR001529-2"/>
    </source>
</evidence>
<evidence type="ECO:0000256" key="4">
    <source>
        <dbReference type="ARBA" id="ARBA00022741"/>
    </source>
</evidence>
<dbReference type="InterPro" id="IPR002317">
    <property type="entry name" value="Ser-tRNA-ligase_type_1"/>
</dbReference>
<accession>A0A7N2KRE0</accession>
<dbReference type="OMA" id="SQRCRFA"/>
<dbReference type="SUPFAM" id="SSF46589">
    <property type="entry name" value="tRNA-binding arm"/>
    <property type="match status" value="1"/>
</dbReference>